<feature type="repeat" description="Solcar" evidence="7">
    <location>
        <begin position="180"/>
        <end position="263"/>
    </location>
</feature>
<sequence length="271" mass="31022">MHRSSLMSFPISQKSRKRTILLQPFDRIKTLSQQVENRNASVNSIFKATVRNGSLELWRGFTPTALRIVPGVALYFGMVQSGTTYLSWKKGEAFNFFVGFGSRTFVTTLLQPTTVLKTRFESSVWRNTSITAATREIVRTQGIRGLWRGLVPTILRDAPFSGLYLMTYKYQLSFIDDTSVTPVIRLLCGFSSGIFACLVTQPFDMIKTMVQLYPTKYTTFRESSLMVIKSGTRVVFRGFLLRASRRTLASAFSWCFFDELILFDRRRQSHT</sequence>
<dbReference type="AlphaFoldDB" id="A0AAD4N5E0"/>
<proteinExistence type="inferred from homology"/>
<dbReference type="InterPro" id="IPR018108">
    <property type="entry name" value="MCP_transmembrane"/>
</dbReference>
<dbReference type="PANTHER" id="PTHR46181:SF3">
    <property type="entry name" value="MITOCHONDRIAL GLYCINE TRANSPORTER"/>
    <property type="match status" value="1"/>
</dbReference>
<dbReference type="InterPro" id="IPR023395">
    <property type="entry name" value="MCP_dom_sf"/>
</dbReference>
<keyword evidence="3 8" id="KW-0813">Transport</keyword>
<dbReference type="GO" id="GO:1904983">
    <property type="term" value="P:glycine import into mitochondrion"/>
    <property type="evidence" value="ECO:0007669"/>
    <property type="project" value="TreeGrafter"/>
</dbReference>
<keyword evidence="5" id="KW-0677">Repeat</keyword>
<dbReference type="EMBL" id="JAKKPZ010000009">
    <property type="protein sequence ID" value="KAI1717303.1"/>
    <property type="molecule type" value="Genomic_DNA"/>
</dbReference>
<dbReference type="GO" id="GO:0005739">
    <property type="term" value="C:mitochondrion"/>
    <property type="evidence" value="ECO:0007669"/>
    <property type="project" value="TreeGrafter"/>
</dbReference>
<keyword evidence="4 7" id="KW-0812">Transmembrane</keyword>
<dbReference type="GO" id="GO:0015187">
    <property type="term" value="F:glycine transmembrane transporter activity"/>
    <property type="evidence" value="ECO:0007669"/>
    <property type="project" value="TreeGrafter"/>
</dbReference>
<evidence type="ECO:0000256" key="2">
    <source>
        <dbReference type="ARBA" id="ARBA00006375"/>
    </source>
</evidence>
<dbReference type="GO" id="GO:0016020">
    <property type="term" value="C:membrane"/>
    <property type="evidence" value="ECO:0007669"/>
    <property type="project" value="UniProtKB-SubCell"/>
</dbReference>
<gene>
    <name evidence="9" type="ORF">DdX_07044</name>
</gene>
<evidence type="ECO:0000256" key="7">
    <source>
        <dbReference type="PROSITE-ProRule" id="PRU00282"/>
    </source>
</evidence>
<evidence type="ECO:0000313" key="10">
    <source>
        <dbReference type="Proteomes" id="UP001201812"/>
    </source>
</evidence>
<keyword evidence="10" id="KW-1185">Reference proteome</keyword>
<evidence type="ECO:0000313" key="9">
    <source>
        <dbReference type="EMBL" id="KAI1717303.1"/>
    </source>
</evidence>
<keyword evidence="6 7" id="KW-0472">Membrane</keyword>
<feature type="repeat" description="Solcar" evidence="7">
    <location>
        <begin position="3"/>
        <end position="85"/>
    </location>
</feature>
<dbReference type="Proteomes" id="UP001201812">
    <property type="component" value="Unassembled WGS sequence"/>
</dbReference>
<evidence type="ECO:0000256" key="3">
    <source>
        <dbReference type="ARBA" id="ARBA00022448"/>
    </source>
</evidence>
<evidence type="ECO:0000256" key="1">
    <source>
        <dbReference type="ARBA" id="ARBA00004141"/>
    </source>
</evidence>
<accession>A0AAD4N5E0</accession>
<feature type="repeat" description="Solcar" evidence="7">
    <location>
        <begin position="90"/>
        <end position="174"/>
    </location>
</feature>
<dbReference type="SUPFAM" id="SSF103506">
    <property type="entry name" value="Mitochondrial carrier"/>
    <property type="match status" value="1"/>
</dbReference>
<dbReference type="PANTHER" id="PTHR46181">
    <property type="entry name" value="MITOCHONDRIAL GLYCINE TRANSPORTER"/>
    <property type="match status" value="1"/>
</dbReference>
<dbReference type="Pfam" id="PF00153">
    <property type="entry name" value="Mito_carr"/>
    <property type="match status" value="3"/>
</dbReference>
<comment type="subcellular location">
    <subcellularLocation>
        <location evidence="1">Membrane</location>
        <topology evidence="1">Multi-pass membrane protein</topology>
    </subcellularLocation>
</comment>
<evidence type="ECO:0000256" key="8">
    <source>
        <dbReference type="RuleBase" id="RU000488"/>
    </source>
</evidence>
<dbReference type="InterPro" id="IPR002067">
    <property type="entry name" value="MCP"/>
</dbReference>
<dbReference type="Gene3D" id="1.50.40.10">
    <property type="entry name" value="Mitochondrial carrier domain"/>
    <property type="match status" value="1"/>
</dbReference>
<evidence type="ECO:0000256" key="4">
    <source>
        <dbReference type="ARBA" id="ARBA00022692"/>
    </source>
</evidence>
<protein>
    <submittedName>
        <fullName evidence="9">Mitochondrial carrier protein domain-containing protein</fullName>
    </submittedName>
</protein>
<dbReference type="PROSITE" id="PS50920">
    <property type="entry name" value="SOLCAR"/>
    <property type="match status" value="3"/>
</dbReference>
<evidence type="ECO:0000256" key="5">
    <source>
        <dbReference type="ARBA" id="ARBA00022737"/>
    </source>
</evidence>
<comment type="caution">
    <text evidence="9">The sequence shown here is derived from an EMBL/GenBank/DDBJ whole genome shotgun (WGS) entry which is preliminary data.</text>
</comment>
<reference evidence="9" key="1">
    <citation type="submission" date="2022-01" db="EMBL/GenBank/DDBJ databases">
        <title>Genome Sequence Resource for Two Populations of Ditylenchus destructor, the Migratory Endoparasitic Phytonematode.</title>
        <authorList>
            <person name="Zhang H."/>
            <person name="Lin R."/>
            <person name="Xie B."/>
        </authorList>
    </citation>
    <scope>NUCLEOTIDE SEQUENCE</scope>
    <source>
        <strain evidence="9">BazhouSP</strain>
    </source>
</reference>
<organism evidence="9 10">
    <name type="scientific">Ditylenchus destructor</name>
    <dbReference type="NCBI Taxonomy" id="166010"/>
    <lineage>
        <taxon>Eukaryota</taxon>
        <taxon>Metazoa</taxon>
        <taxon>Ecdysozoa</taxon>
        <taxon>Nematoda</taxon>
        <taxon>Chromadorea</taxon>
        <taxon>Rhabditida</taxon>
        <taxon>Tylenchina</taxon>
        <taxon>Tylenchomorpha</taxon>
        <taxon>Sphaerularioidea</taxon>
        <taxon>Anguinidae</taxon>
        <taxon>Anguininae</taxon>
        <taxon>Ditylenchus</taxon>
    </lineage>
</organism>
<comment type="similarity">
    <text evidence="2 8">Belongs to the mitochondrial carrier (TC 2.A.29) family.</text>
</comment>
<evidence type="ECO:0000256" key="6">
    <source>
        <dbReference type="ARBA" id="ARBA00023136"/>
    </source>
</evidence>
<name>A0AAD4N5E0_9BILA</name>
<dbReference type="PRINTS" id="PR00926">
    <property type="entry name" value="MITOCARRIER"/>
</dbReference>